<comment type="subcellular location">
    <subcellularLocation>
        <location evidence="2">Membrane</location>
    </subcellularLocation>
</comment>
<evidence type="ECO:0000259" key="11">
    <source>
        <dbReference type="PROSITE" id="PS50109"/>
    </source>
</evidence>
<dbReference type="PROSITE" id="PS50109">
    <property type="entry name" value="HIS_KIN"/>
    <property type="match status" value="1"/>
</dbReference>
<organism evidence="13 14">
    <name type="scientific">Balneicella halophila</name>
    <dbReference type="NCBI Taxonomy" id="1537566"/>
    <lineage>
        <taxon>Bacteria</taxon>
        <taxon>Pseudomonadati</taxon>
        <taxon>Bacteroidota</taxon>
        <taxon>Bacteroidia</taxon>
        <taxon>Bacteroidales</taxon>
        <taxon>Balneicellaceae</taxon>
        <taxon>Balneicella</taxon>
    </lineage>
</organism>
<name>A0A7L4USY0_BALHA</name>
<dbReference type="InterPro" id="IPR036097">
    <property type="entry name" value="HisK_dim/P_sf"/>
</dbReference>
<accession>A0A7L4USY0</accession>
<evidence type="ECO:0000256" key="6">
    <source>
        <dbReference type="ARBA" id="ARBA00022741"/>
    </source>
</evidence>
<evidence type="ECO:0000256" key="7">
    <source>
        <dbReference type="ARBA" id="ARBA00022777"/>
    </source>
</evidence>
<dbReference type="PANTHER" id="PTHR43065:SF10">
    <property type="entry name" value="PEROXIDE STRESS-ACTIVATED HISTIDINE KINASE MAK3"/>
    <property type="match status" value="1"/>
</dbReference>
<evidence type="ECO:0000313" key="13">
    <source>
        <dbReference type="EMBL" id="PVX52367.1"/>
    </source>
</evidence>
<dbReference type="OrthoDB" id="9776727at2"/>
<dbReference type="InterPro" id="IPR003661">
    <property type="entry name" value="HisK_dim/P_dom"/>
</dbReference>
<dbReference type="InterPro" id="IPR004358">
    <property type="entry name" value="Sig_transdc_His_kin-like_C"/>
</dbReference>
<dbReference type="CDD" id="cd00082">
    <property type="entry name" value="HisKA"/>
    <property type="match status" value="1"/>
</dbReference>
<evidence type="ECO:0000256" key="8">
    <source>
        <dbReference type="ARBA" id="ARBA00022840"/>
    </source>
</evidence>
<dbReference type="EC" id="2.7.13.3" evidence="3"/>
<keyword evidence="10" id="KW-0812">Transmembrane</keyword>
<comment type="catalytic activity">
    <reaction evidence="1">
        <text>ATP + protein L-histidine = ADP + protein N-phospho-L-histidine.</text>
        <dbReference type="EC" id="2.7.13.3"/>
    </reaction>
</comment>
<keyword evidence="6" id="KW-0547">Nucleotide-binding</keyword>
<dbReference type="Pfam" id="PF02518">
    <property type="entry name" value="HATPase_c"/>
    <property type="match status" value="1"/>
</dbReference>
<dbReference type="InterPro" id="IPR005467">
    <property type="entry name" value="His_kinase_dom"/>
</dbReference>
<keyword evidence="14" id="KW-1185">Reference proteome</keyword>
<evidence type="ECO:0000256" key="2">
    <source>
        <dbReference type="ARBA" id="ARBA00004370"/>
    </source>
</evidence>
<keyword evidence="10" id="KW-1133">Transmembrane helix</keyword>
<feature type="transmembrane region" description="Helical" evidence="10">
    <location>
        <begin position="200"/>
        <end position="219"/>
    </location>
</feature>
<dbReference type="Gene3D" id="3.30.565.10">
    <property type="entry name" value="Histidine kinase-like ATPase, C-terminal domain"/>
    <property type="match status" value="1"/>
</dbReference>
<dbReference type="GO" id="GO:0005524">
    <property type="term" value="F:ATP binding"/>
    <property type="evidence" value="ECO:0007669"/>
    <property type="project" value="UniProtKB-KW"/>
</dbReference>
<comment type="caution">
    <text evidence="13">The sequence shown here is derived from an EMBL/GenBank/DDBJ whole genome shotgun (WGS) entry which is preliminary data.</text>
</comment>
<keyword evidence="9" id="KW-0902">Two-component regulatory system</keyword>
<keyword evidence="4" id="KW-0597">Phosphoprotein</keyword>
<feature type="transmembrane region" description="Helical" evidence="10">
    <location>
        <begin position="436"/>
        <end position="457"/>
    </location>
</feature>
<gene>
    <name evidence="13" type="ORF">C7377_0681</name>
</gene>
<dbReference type="EMBL" id="QENZ01000003">
    <property type="protein sequence ID" value="PVX52367.1"/>
    <property type="molecule type" value="Genomic_DNA"/>
</dbReference>
<proteinExistence type="predicted"/>
<dbReference type="SMART" id="SM00387">
    <property type="entry name" value="HATPase_c"/>
    <property type="match status" value="1"/>
</dbReference>
<dbReference type="GO" id="GO:0016020">
    <property type="term" value="C:membrane"/>
    <property type="evidence" value="ECO:0007669"/>
    <property type="project" value="UniProtKB-SubCell"/>
</dbReference>
<evidence type="ECO:0000313" key="14">
    <source>
        <dbReference type="Proteomes" id="UP000251835"/>
    </source>
</evidence>
<evidence type="ECO:0000256" key="10">
    <source>
        <dbReference type="SAM" id="Phobius"/>
    </source>
</evidence>
<dbReference type="InterPro" id="IPR003660">
    <property type="entry name" value="HAMP_dom"/>
</dbReference>
<feature type="transmembrane region" description="Helical" evidence="10">
    <location>
        <begin position="701"/>
        <end position="720"/>
    </location>
</feature>
<keyword evidence="5" id="KW-0808">Transferase</keyword>
<dbReference type="PRINTS" id="PR00344">
    <property type="entry name" value="BCTRLSENSOR"/>
</dbReference>
<dbReference type="PANTHER" id="PTHR43065">
    <property type="entry name" value="SENSOR HISTIDINE KINASE"/>
    <property type="match status" value="1"/>
</dbReference>
<dbReference type="RefSeq" id="WP_116495904.1">
    <property type="nucleotide sequence ID" value="NZ_QENZ01000003.1"/>
</dbReference>
<dbReference type="SMART" id="SM00304">
    <property type="entry name" value="HAMP"/>
    <property type="match status" value="1"/>
</dbReference>
<dbReference type="SUPFAM" id="SSF47384">
    <property type="entry name" value="Homodimeric domain of signal transducing histidine kinase"/>
    <property type="match status" value="1"/>
</dbReference>
<reference evidence="13 14" key="1">
    <citation type="submission" date="2018-05" db="EMBL/GenBank/DDBJ databases">
        <title>Genomic Encyclopedia of Type Strains, Phase IV (KMG-IV): sequencing the most valuable type-strain genomes for metagenomic binning, comparative biology and taxonomic classification.</title>
        <authorList>
            <person name="Goeker M."/>
        </authorList>
    </citation>
    <scope>NUCLEOTIDE SEQUENCE [LARGE SCALE GENOMIC DNA]</scope>
    <source>
        <strain evidence="13 14">DSM 28579</strain>
    </source>
</reference>
<feature type="transmembrane region" description="Helical" evidence="10">
    <location>
        <begin position="740"/>
        <end position="762"/>
    </location>
</feature>
<evidence type="ECO:0000256" key="1">
    <source>
        <dbReference type="ARBA" id="ARBA00000085"/>
    </source>
</evidence>
<dbReference type="InterPro" id="IPR036890">
    <property type="entry name" value="HATPase_C_sf"/>
</dbReference>
<keyword evidence="8" id="KW-0067">ATP-binding</keyword>
<evidence type="ECO:0000256" key="4">
    <source>
        <dbReference type="ARBA" id="ARBA00022553"/>
    </source>
</evidence>
<protein>
    <recommendedName>
        <fullName evidence="3">histidine kinase</fullName>
        <ecNumber evidence="3">2.7.13.3</ecNumber>
    </recommendedName>
</protein>
<feature type="transmembrane region" description="Helical" evidence="10">
    <location>
        <begin position="231"/>
        <end position="252"/>
    </location>
</feature>
<dbReference type="Pfam" id="PF00512">
    <property type="entry name" value="HisKA"/>
    <property type="match status" value="1"/>
</dbReference>
<dbReference type="Proteomes" id="UP000251835">
    <property type="component" value="Unassembled WGS sequence"/>
</dbReference>
<sequence>MRRILKPYNFLWISGLILLGLAFILNSHYLNENTDIKRFKSSLRQKENLADKTLILFEDRASLTAFIENQEPATVKDDIAYLVYEDKELVYWSNNLINIPEVYEESFYDQALIKLNNGYYATRIHSFHNKKMVALIPIYYEYNVKSSYLESTFHPDLQLLYDTNLSRDAEQGHFISNKEGKYLFSLIQTNKLITDSPLCIMISILYVLGFILLMSFFIVRFRNMQPWNQMVFTLLLTIVFIGLRVIMLHYQLPASLYSLRLFSAELHASSDIFRSLGDYWINSLLIFLWVYFISCFRVNRTSLVQKNKFILLGGYMTFTIFLGLFVFTQVESLVLNSSFSLQVHTGSGMEIYTIWAYAGVALLVSALLISIRTLTLRFYQLIKLREFYILWFSLLIVFGVVIFFINRFLIFHLVFLGVLGFIQSTIRYKTTKEYNYTLQVLAIFLSAFYLTFLINIYSEVKEKQIRTAKAVSIMDSNDPVTKARLETMSNDWIKDNLLLSLFQDPLENEIQIKEYLRNQYFNRDWSNYNVQILICADGDEIEMIDSEGENTYSDCFFTFNSLIESASRIGNSYFYELNTYKGVTPYIGMLTFMTEFYGEIRLFVHLDLKPYEDQQGYPGLLTSEEYEVNYQNRYSIAKYINGRLRYSNGDFDYYSLFNNFKSDKKTNYFIDVDDYKHFVYRVTDSYKIVISQEKLSFYKRYIAFPYLFFLLFFIILSIWILETYPSYYFYYHSVRQQIKIALITMITIVFIVVGGASLYFSYKSNQKQYQQEHKEKIQMLRREIFNNIESAKDLDPNFNINIEQRLQDYSRILDADINIYDVYGVLLSTSQPEMFSKEIISNRMNFSAFNGMNSHNTTEITIQERIGNLEYTSVYVTLWNNINEPVAYLNVPYFMKYKRFKAEMQDVIIGVLNINLLLIILALIVAYIISQRITSPLVMLQEKFSKIRLGKKNEKIFYEKDDEIKVLVNTYNKMVDELEESTELLAQSERESAWREMARQVAHEIKNPLTPMKLNIQFLQHRISKDSDNWEEQFKQLSDVLLKQIDELAAIASAFSDFAKLPTLKNEELDLLALLEELTILYNKGEIDMRLSTSLKDILIYADHNRIRRAFINLITNAIQSIKNPEKGQVEIVVTQKQSDFIEVAIVDNGSGIPEEARAKIFSPSFTTKSSGMGLGLALTKDIINQANGIISFESEVEKGTTFRVTLPTIESHP</sequence>
<dbReference type="Gene3D" id="1.10.287.130">
    <property type="match status" value="1"/>
</dbReference>
<evidence type="ECO:0000256" key="5">
    <source>
        <dbReference type="ARBA" id="ARBA00022679"/>
    </source>
</evidence>
<keyword evidence="10" id="KW-0472">Membrane</keyword>
<feature type="transmembrane region" description="Helical" evidence="10">
    <location>
        <begin position="310"/>
        <end position="334"/>
    </location>
</feature>
<dbReference type="AlphaFoldDB" id="A0A7L4USY0"/>
<dbReference type="GO" id="GO:0000155">
    <property type="term" value="F:phosphorelay sensor kinase activity"/>
    <property type="evidence" value="ECO:0007669"/>
    <property type="project" value="InterPro"/>
</dbReference>
<evidence type="ECO:0000256" key="9">
    <source>
        <dbReference type="ARBA" id="ARBA00023012"/>
    </source>
</evidence>
<dbReference type="SUPFAM" id="SSF158472">
    <property type="entry name" value="HAMP domain-like"/>
    <property type="match status" value="1"/>
</dbReference>
<feature type="transmembrane region" description="Helical" evidence="10">
    <location>
        <begin position="907"/>
        <end position="929"/>
    </location>
</feature>
<dbReference type="PROSITE" id="PS50885">
    <property type="entry name" value="HAMP"/>
    <property type="match status" value="1"/>
</dbReference>
<feature type="domain" description="Histidine kinase" evidence="11">
    <location>
        <begin position="1000"/>
        <end position="1211"/>
    </location>
</feature>
<feature type="transmembrane region" description="Helical" evidence="10">
    <location>
        <begin position="354"/>
        <end position="375"/>
    </location>
</feature>
<dbReference type="SUPFAM" id="SSF55874">
    <property type="entry name" value="ATPase domain of HSP90 chaperone/DNA topoisomerase II/histidine kinase"/>
    <property type="match status" value="1"/>
</dbReference>
<dbReference type="SMART" id="SM00388">
    <property type="entry name" value="HisKA"/>
    <property type="match status" value="1"/>
</dbReference>
<evidence type="ECO:0000259" key="12">
    <source>
        <dbReference type="PROSITE" id="PS50885"/>
    </source>
</evidence>
<dbReference type="InterPro" id="IPR003594">
    <property type="entry name" value="HATPase_dom"/>
</dbReference>
<dbReference type="Gene3D" id="6.10.340.10">
    <property type="match status" value="1"/>
</dbReference>
<keyword evidence="7" id="KW-0418">Kinase</keyword>
<feature type="domain" description="HAMP" evidence="12">
    <location>
        <begin position="931"/>
        <end position="983"/>
    </location>
</feature>
<feature type="transmembrane region" description="Helical" evidence="10">
    <location>
        <begin position="387"/>
        <end position="416"/>
    </location>
</feature>
<feature type="transmembrane region" description="Helical" evidence="10">
    <location>
        <begin position="279"/>
        <end position="298"/>
    </location>
</feature>
<evidence type="ECO:0000256" key="3">
    <source>
        <dbReference type="ARBA" id="ARBA00012438"/>
    </source>
</evidence>